<gene>
    <name evidence="1" type="ORF">SAMN05444420_101491</name>
</gene>
<dbReference type="EMBL" id="FNND01000001">
    <property type="protein sequence ID" value="SDW19450.1"/>
    <property type="molecule type" value="Genomic_DNA"/>
</dbReference>
<sequence length="252" mass="29819">MEKQVHFIPFNIEDKFPFRLEFIEKTVFKNTYFQITYLKFKGHINTPDEQQLLSYFIEKNLDENAKAVCRILDFAELIFNTVPNIREEVIISLQKVFSNPFTSKLEAMNFLIEKNIKKFPNASYKHYEQLPKMEKLERDSQLSKVTIETFLSENDTIGMLKLIGIYPYKGSLEANYIQNSIDMFVELTPIQALIVDVTDFSLEYDWDNDLCDLKPANPKYHHIPIYYLDKEKRDFMSEHNNMILNLNEINGL</sequence>
<dbReference type="GeneID" id="85017648"/>
<keyword evidence="2" id="KW-1185">Reference proteome</keyword>
<reference evidence="1 2" key="1">
    <citation type="submission" date="2016-10" db="EMBL/GenBank/DDBJ databases">
        <authorList>
            <person name="Varghese N."/>
            <person name="Submissions S."/>
        </authorList>
    </citation>
    <scope>NUCLEOTIDE SEQUENCE [LARGE SCALE GENOMIC DNA]</scope>
    <source>
        <strain evidence="1 2">DSM 11449</strain>
    </source>
</reference>
<dbReference type="Proteomes" id="UP000182771">
    <property type="component" value="Unassembled WGS sequence"/>
</dbReference>
<accession>A0A1H2RJV7</accession>
<organism evidence="1 2">
    <name type="scientific">Capnocytophaga granulosa</name>
    <dbReference type="NCBI Taxonomy" id="45242"/>
    <lineage>
        <taxon>Bacteria</taxon>
        <taxon>Pseudomonadati</taxon>
        <taxon>Bacteroidota</taxon>
        <taxon>Flavobacteriia</taxon>
        <taxon>Flavobacteriales</taxon>
        <taxon>Flavobacteriaceae</taxon>
        <taxon>Capnocytophaga</taxon>
    </lineage>
</organism>
<protein>
    <submittedName>
        <fullName evidence="1">Uncharacterized protein</fullName>
    </submittedName>
</protein>
<dbReference type="AlphaFoldDB" id="A0A1H2RJV7"/>
<dbReference type="OrthoDB" id="1150350at2"/>
<dbReference type="RefSeq" id="WP_016419753.1">
    <property type="nucleotide sequence ID" value="NZ_FNND01000001.1"/>
</dbReference>
<name>A0A1H2RJV7_9FLAO</name>
<evidence type="ECO:0000313" key="1">
    <source>
        <dbReference type="EMBL" id="SDW19450.1"/>
    </source>
</evidence>
<proteinExistence type="predicted"/>
<comment type="caution">
    <text evidence="1">The sequence shown here is derived from an EMBL/GenBank/DDBJ whole genome shotgun (WGS) entry which is preliminary data.</text>
</comment>
<evidence type="ECO:0000313" key="2">
    <source>
        <dbReference type="Proteomes" id="UP000182771"/>
    </source>
</evidence>